<comment type="caution">
    <text evidence="2">The sequence shown here is derived from an EMBL/GenBank/DDBJ whole genome shotgun (WGS) entry which is preliminary data.</text>
</comment>
<evidence type="ECO:0000313" key="3">
    <source>
        <dbReference type="Proteomes" id="UP000315589"/>
    </source>
</evidence>
<sequence>MKQIRRGANLIIRILFIIGIIFPFNIYRAQAASLTGGSASLSTPAISATSVSYTLDFDNVTTSATKCLNIRFTATIGSNSLPTGMGTSSTAFGGTSDYIPTPGSWSVDNTGSANGIVKLTLVGGETPISATDRTIVLTGITNGSTKNTTYYAELSTFGNTDCATSALDTGVVTFAFTEGVTVSATVNPTLTYTVDSTTCALGTLSASAIGSCSHTMTAATNGTGGYAVSYIAGNTLTSGASDTITAIGGTAATSSIGNEQFGINLKDNATPNVGANPSGGSGAAMTNYDTADNFAYNTAGASIANVAGPSATTTFTVSMIANIAAQTEAGAYSTTVTYNITSNY</sequence>
<keyword evidence="1" id="KW-0472">Membrane</keyword>
<gene>
    <name evidence="2" type="ORF">CEN91_371</name>
</gene>
<dbReference type="EMBL" id="VMGI01000046">
    <property type="protein sequence ID" value="TSC92742.1"/>
    <property type="molecule type" value="Genomic_DNA"/>
</dbReference>
<name>A0A554LIQ5_9BACT</name>
<accession>A0A554LIQ5</accession>
<keyword evidence="1" id="KW-1133">Transmembrane helix</keyword>
<evidence type="ECO:0000256" key="1">
    <source>
        <dbReference type="SAM" id="Phobius"/>
    </source>
</evidence>
<evidence type="ECO:0000313" key="2">
    <source>
        <dbReference type="EMBL" id="TSC92742.1"/>
    </source>
</evidence>
<dbReference type="AlphaFoldDB" id="A0A554LIQ5"/>
<reference evidence="2 3" key="1">
    <citation type="submission" date="2017-07" db="EMBL/GenBank/DDBJ databases">
        <title>Mechanisms for carbon and nitrogen cycling indicate functional differentiation within the Candidate Phyla Radiation.</title>
        <authorList>
            <person name="Danczak R.E."/>
            <person name="Johnston M.D."/>
            <person name="Kenah C."/>
            <person name="Slattery M."/>
            <person name="Wrighton K.C."/>
            <person name="Wilkins M.J."/>
        </authorList>
    </citation>
    <scope>NUCLEOTIDE SEQUENCE [LARGE SCALE GENOMIC DNA]</scope>
    <source>
        <strain evidence="2">Licking1014_85</strain>
    </source>
</reference>
<dbReference type="Proteomes" id="UP000315589">
    <property type="component" value="Unassembled WGS sequence"/>
</dbReference>
<keyword evidence="1" id="KW-0812">Transmembrane</keyword>
<protein>
    <submittedName>
        <fullName evidence="2">Uncharacterized protein</fullName>
    </submittedName>
</protein>
<proteinExistence type="predicted"/>
<organism evidence="2 3">
    <name type="scientific">Candidatus Berkelbacteria bacterium Licking1014_85</name>
    <dbReference type="NCBI Taxonomy" id="2017148"/>
    <lineage>
        <taxon>Bacteria</taxon>
        <taxon>Candidatus Berkelbacteria</taxon>
    </lineage>
</organism>
<feature type="transmembrane region" description="Helical" evidence="1">
    <location>
        <begin position="7"/>
        <end position="27"/>
    </location>
</feature>